<dbReference type="AlphaFoldDB" id="A0A835PHM6"/>
<protein>
    <submittedName>
        <fullName evidence="3">Uncharacterized protein</fullName>
    </submittedName>
</protein>
<dbReference type="Proteomes" id="UP000636800">
    <property type="component" value="Unassembled WGS sequence"/>
</dbReference>
<evidence type="ECO:0000256" key="1">
    <source>
        <dbReference type="SAM" id="MobiDB-lite"/>
    </source>
</evidence>
<reference evidence="4 5" key="1">
    <citation type="journal article" date="2020" name="Nat. Food">
        <title>A phased Vanilla planifolia genome enables genetic improvement of flavour and production.</title>
        <authorList>
            <person name="Hasing T."/>
            <person name="Tang H."/>
            <person name="Brym M."/>
            <person name="Khazi F."/>
            <person name="Huang T."/>
            <person name="Chambers A.H."/>
        </authorList>
    </citation>
    <scope>NUCLEOTIDE SEQUENCE [LARGE SCALE GENOMIC DNA]</scope>
    <source>
        <tissue evidence="3">Leaf</tissue>
    </source>
</reference>
<feature type="compositionally biased region" description="Basic and acidic residues" evidence="1">
    <location>
        <begin position="254"/>
        <end position="268"/>
    </location>
</feature>
<evidence type="ECO:0000313" key="2">
    <source>
        <dbReference type="EMBL" id="KAG0451702.1"/>
    </source>
</evidence>
<sequence length="268" mass="29508">MKARTMDGLLTVKVTTTGEGLARQHPPAVDGVNTAQERAPSSPILFVGIFEDIYQHVTTVTDHVPPAPSVAPYAALTKVWWSLQFLCRRRAVITVIIARRRHFEDNRLFSRPGRTITTFASGSNWDLPSRSDTTTDRATAVDAASGHQNREALSRAARDEASAWSVARNCRGGAAGTLSLLAGRRDCRRRRSSATVITYDPPAATSDNIRIRLLAAHPLTTAYLLDARPPPQQRNINFNHQFDGRFSPTARNGRRGEAASHDGYIRLT</sequence>
<dbReference type="EMBL" id="JADCNM010000048">
    <property type="protein sequence ID" value="KAG0451802.1"/>
    <property type="molecule type" value="Genomic_DNA"/>
</dbReference>
<comment type="caution">
    <text evidence="3">The sequence shown here is derived from an EMBL/GenBank/DDBJ whole genome shotgun (WGS) entry which is preliminary data.</text>
</comment>
<evidence type="ECO:0000313" key="3">
    <source>
        <dbReference type="EMBL" id="KAG0451802.1"/>
    </source>
</evidence>
<proteinExistence type="predicted"/>
<name>A0A835PHM6_VANPL</name>
<dbReference type="EMBL" id="JADCNL010000048">
    <property type="protein sequence ID" value="KAG0451702.1"/>
    <property type="molecule type" value="Genomic_DNA"/>
</dbReference>
<keyword evidence="4" id="KW-1185">Reference proteome</keyword>
<feature type="region of interest" description="Disordered" evidence="1">
    <location>
        <begin position="230"/>
        <end position="268"/>
    </location>
</feature>
<gene>
    <name evidence="3" type="ORF">HPP92_026060</name>
    <name evidence="2" type="ORF">HPP92_026331</name>
</gene>
<evidence type="ECO:0000313" key="5">
    <source>
        <dbReference type="Proteomes" id="UP000639772"/>
    </source>
</evidence>
<accession>A0A835PHM6</accession>
<organism evidence="3 5">
    <name type="scientific">Vanilla planifolia</name>
    <name type="common">Vanilla</name>
    <dbReference type="NCBI Taxonomy" id="51239"/>
    <lineage>
        <taxon>Eukaryota</taxon>
        <taxon>Viridiplantae</taxon>
        <taxon>Streptophyta</taxon>
        <taxon>Embryophyta</taxon>
        <taxon>Tracheophyta</taxon>
        <taxon>Spermatophyta</taxon>
        <taxon>Magnoliopsida</taxon>
        <taxon>Liliopsida</taxon>
        <taxon>Asparagales</taxon>
        <taxon>Orchidaceae</taxon>
        <taxon>Vanilloideae</taxon>
        <taxon>Vanilleae</taxon>
        <taxon>Vanilla</taxon>
    </lineage>
</organism>
<dbReference type="Proteomes" id="UP000639772">
    <property type="component" value="Unassembled WGS sequence"/>
</dbReference>
<evidence type="ECO:0000313" key="4">
    <source>
        <dbReference type="Proteomes" id="UP000636800"/>
    </source>
</evidence>